<dbReference type="CDD" id="cd07505">
    <property type="entry name" value="HAD_BPGM-like"/>
    <property type="match status" value="1"/>
</dbReference>
<reference evidence="2" key="1">
    <citation type="submission" date="2017-03" db="EMBL/GenBank/DDBJ databases">
        <authorList>
            <person name="Monnet C."/>
        </authorList>
    </citation>
    <scope>NUCLEOTIDE SEQUENCE [LARGE SCALE GENOMIC DNA]</scope>
    <source>
        <strain evidence="2">P10</strain>
    </source>
</reference>
<dbReference type="SFLD" id="SFLDG01129">
    <property type="entry name" value="C1.5:_HAD__Beta-PGM__Phosphata"/>
    <property type="match status" value="1"/>
</dbReference>
<dbReference type="SFLD" id="SFLDS00003">
    <property type="entry name" value="Haloacid_Dehalogenase"/>
    <property type="match status" value="1"/>
</dbReference>
<dbReference type="GO" id="GO:0050308">
    <property type="term" value="F:sugar-phosphatase activity"/>
    <property type="evidence" value="ECO:0007669"/>
    <property type="project" value="TreeGrafter"/>
</dbReference>
<sequence>MILSDLEGAIFDCDGILVDSEQPWIDLMTSYLRTLGASHIPAERLRGLTAAEAVTSLAEIHQHLGSPSAATPPTAAEVDAAYSDALADLSAPMPGAQEFVASMSGTVPVAVASNGRAADVRGLLERAGMLRLFDIIVTIDDVERGKPDPAPYLLAAQRLGVAASAVVAFEDSPVGSRAAADAGCTVIGINDDPDVELAGDVRLADFGQLRFDRAAHSIHLLR</sequence>
<dbReference type="EMBL" id="FXZE01000003">
    <property type="protein sequence ID" value="SMX74990.1"/>
    <property type="molecule type" value="Genomic_DNA"/>
</dbReference>
<keyword evidence="2" id="KW-1185">Reference proteome</keyword>
<name>A0A2H1IIN6_9MICO</name>
<dbReference type="InterPro" id="IPR006439">
    <property type="entry name" value="HAD-SF_hydro_IA"/>
</dbReference>
<dbReference type="RefSeq" id="WP_101642102.1">
    <property type="nucleotide sequence ID" value="NZ_FXZE01000003.1"/>
</dbReference>
<dbReference type="Gene3D" id="3.40.50.1000">
    <property type="entry name" value="HAD superfamily/HAD-like"/>
    <property type="match status" value="1"/>
</dbReference>
<proteinExistence type="predicted"/>
<gene>
    <name evidence="1" type="ORF">BANT10_00931</name>
</gene>
<dbReference type="InterPro" id="IPR051806">
    <property type="entry name" value="HAD-like_SPP"/>
</dbReference>
<evidence type="ECO:0000313" key="1">
    <source>
        <dbReference type="EMBL" id="SMX74990.1"/>
    </source>
</evidence>
<dbReference type="PRINTS" id="PR00413">
    <property type="entry name" value="HADHALOGNASE"/>
</dbReference>
<protein>
    <submittedName>
        <fullName evidence="1">Haloacid dehalogenase superfamily, subfamily IA, variant 3 with third motif having DD or ED</fullName>
    </submittedName>
</protein>
<dbReference type="InterPro" id="IPR023214">
    <property type="entry name" value="HAD_sf"/>
</dbReference>
<dbReference type="PANTHER" id="PTHR43481:SF4">
    <property type="entry name" value="GLYCEROL-1-PHOSPHATE PHOSPHOHYDROLASE 1-RELATED"/>
    <property type="match status" value="1"/>
</dbReference>
<evidence type="ECO:0000313" key="2">
    <source>
        <dbReference type="Proteomes" id="UP000234342"/>
    </source>
</evidence>
<organism evidence="1 2">
    <name type="scientific">Brevibacterium antiquum</name>
    <dbReference type="NCBI Taxonomy" id="234835"/>
    <lineage>
        <taxon>Bacteria</taxon>
        <taxon>Bacillati</taxon>
        <taxon>Actinomycetota</taxon>
        <taxon>Actinomycetes</taxon>
        <taxon>Micrococcales</taxon>
        <taxon>Brevibacteriaceae</taxon>
        <taxon>Brevibacterium</taxon>
    </lineage>
</organism>
<dbReference type="NCBIfam" id="TIGR01509">
    <property type="entry name" value="HAD-SF-IA-v3"/>
    <property type="match status" value="1"/>
</dbReference>
<dbReference type="Proteomes" id="UP000234342">
    <property type="component" value="Unassembled WGS sequence"/>
</dbReference>
<dbReference type="PANTHER" id="PTHR43481">
    <property type="entry name" value="FRUCTOSE-1-PHOSPHATE PHOSPHATASE"/>
    <property type="match status" value="1"/>
</dbReference>
<accession>A0A2H1IIN6</accession>
<dbReference type="Pfam" id="PF13419">
    <property type="entry name" value="HAD_2"/>
    <property type="match status" value="1"/>
</dbReference>
<dbReference type="InterPro" id="IPR036412">
    <property type="entry name" value="HAD-like_sf"/>
</dbReference>
<dbReference type="InterPro" id="IPR023198">
    <property type="entry name" value="PGP-like_dom2"/>
</dbReference>
<dbReference type="SUPFAM" id="SSF56784">
    <property type="entry name" value="HAD-like"/>
    <property type="match status" value="1"/>
</dbReference>
<dbReference type="Gene3D" id="1.10.150.240">
    <property type="entry name" value="Putative phosphatase, domain 2"/>
    <property type="match status" value="1"/>
</dbReference>
<dbReference type="InterPro" id="IPR041492">
    <property type="entry name" value="HAD_2"/>
</dbReference>
<dbReference type="AlphaFoldDB" id="A0A2H1IIN6"/>